<dbReference type="Pfam" id="PF00535">
    <property type="entry name" value="Glycos_transf_2"/>
    <property type="match status" value="1"/>
</dbReference>
<dbReference type="KEGG" id="hbo:Hbor_31550"/>
<dbReference type="OrthoDB" id="46222at2157"/>
<proteinExistence type="inferred from homology"/>
<dbReference type="EMBL" id="AOHT01000044">
    <property type="protein sequence ID" value="ELY25430.1"/>
    <property type="molecule type" value="Genomic_DNA"/>
</dbReference>
<dbReference type="InterPro" id="IPR001173">
    <property type="entry name" value="Glyco_trans_2-like"/>
</dbReference>
<evidence type="ECO:0000313" key="8">
    <source>
        <dbReference type="Proteomes" id="UP000011585"/>
    </source>
</evidence>
<dbReference type="RefSeq" id="WP_006055932.1">
    <property type="nucleotide sequence ID" value="NC_014735.1"/>
</dbReference>
<dbReference type="PANTHER" id="PTHR43179">
    <property type="entry name" value="RHAMNOSYLTRANSFERASE WBBL"/>
    <property type="match status" value="1"/>
</dbReference>
<evidence type="ECO:0000256" key="1">
    <source>
        <dbReference type="ARBA" id="ARBA00006739"/>
    </source>
</evidence>
<protein>
    <submittedName>
        <fullName evidence="5">Predicted glycosyltransferase</fullName>
    </submittedName>
    <submittedName>
        <fullName evidence="6">Putative glycosyltransferase</fullName>
    </submittedName>
</protein>
<dbReference type="CAZy" id="GT2">
    <property type="family name" value="Glycosyltransferase Family 2"/>
</dbReference>
<dbReference type="HOGENOM" id="CLU_023845_4_1_2"/>
<dbReference type="CDD" id="cd04186">
    <property type="entry name" value="GT_2_like_c"/>
    <property type="match status" value="1"/>
</dbReference>
<dbReference type="GO" id="GO:0016757">
    <property type="term" value="F:glycosyltransferase activity"/>
    <property type="evidence" value="ECO:0007669"/>
    <property type="project" value="UniProtKB-KW"/>
</dbReference>
<sequence>MTQPDVAGIILNWNNYKDTSECLRSLNSLEYRNFTPIVIDNGSTDGSGEKIREEFPDIDVCQTNQNLGFAGGMNVGINKALEEEFSYIWILNNDVLFSDDNVLGSLIQTLEAVPDAGAVTPIVRDETDSSGIWFKKGEINWKTATAVHSNQDSATNSDLIENQYIPLCSALFPASVFREVGLLPEDYFMYYEDLEYGVRVRNHGYKIFTKTSTSIIHDQGGTAGDQYDSLYSYYKPRNLILFSRKFNTRLDLMYPVCLISWVISEIGFRAIRGYAVSPFIIGLLHGILGNSGKGKYPK</sequence>
<name>E4NUH0_HALBP</name>
<dbReference type="Gene3D" id="3.90.550.10">
    <property type="entry name" value="Spore Coat Polysaccharide Biosynthesis Protein SpsA, Chain A"/>
    <property type="match status" value="1"/>
</dbReference>
<geneLocation type="plasmid" evidence="5 7">
    <name>pHBOR01</name>
</geneLocation>
<reference evidence="6 8" key="3">
    <citation type="journal article" date="2014" name="PLoS Genet.">
        <title>Phylogenetically driven sequencing of extremely halophilic archaea reveals strategies for static and dynamic osmo-response.</title>
        <authorList>
            <person name="Becker E.A."/>
            <person name="Seitzer P.M."/>
            <person name="Tritt A."/>
            <person name="Larsen D."/>
            <person name="Krusor M."/>
            <person name="Yao A.I."/>
            <person name="Wu D."/>
            <person name="Madern D."/>
            <person name="Eisen J.A."/>
            <person name="Darling A.E."/>
            <person name="Facciotti M.T."/>
        </authorList>
    </citation>
    <scope>NUCLEOTIDE SEQUENCE [LARGE SCALE GENOMIC DNA]</scope>
    <source>
        <strain evidence="6 8">DSM 11551</strain>
    </source>
</reference>
<dbReference type="Proteomes" id="UP000006663">
    <property type="component" value="Plasmid pHBOR01"/>
</dbReference>
<evidence type="ECO:0000259" key="4">
    <source>
        <dbReference type="Pfam" id="PF00535"/>
    </source>
</evidence>
<feature type="domain" description="Glycosyltransferase 2-like" evidence="4">
    <location>
        <begin position="9"/>
        <end position="179"/>
    </location>
</feature>
<evidence type="ECO:0000313" key="7">
    <source>
        <dbReference type="Proteomes" id="UP000006663"/>
    </source>
</evidence>
<evidence type="ECO:0000256" key="3">
    <source>
        <dbReference type="ARBA" id="ARBA00022679"/>
    </source>
</evidence>
<accession>E4NUH0</accession>
<dbReference type="AlphaFoldDB" id="E4NUH0"/>
<dbReference type="PANTHER" id="PTHR43179:SF12">
    <property type="entry name" value="GALACTOFURANOSYLTRANSFERASE GLFT2"/>
    <property type="match status" value="1"/>
</dbReference>
<dbReference type="GeneID" id="31803291"/>
<evidence type="ECO:0000313" key="5">
    <source>
        <dbReference type="EMBL" id="ADQ68690.1"/>
    </source>
</evidence>
<organism evidence="5 7">
    <name type="scientific">Halogeometricum borinquense (strain ATCC 700274 / DSM 11551 / JCM 10706 / KCTC 4070 / PR3)</name>
    <dbReference type="NCBI Taxonomy" id="469382"/>
    <lineage>
        <taxon>Archaea</taxon>
        <taxon>Methanobacteriati</taxon>
        <taxon>Methanobacteriota</taxon>
        <taxon>Stenosarchaea group</taxon>
        <taxon>Halobacteria</taxon>
        <taxon>Halobacteriales</taxon>
        <taxon>Haloferacaceae</taxon>
        <taxon>Halogeometricum</taxon>
    </lineage>
</organism>
<gene>
    <name evidence="5" type="ordered locus">Hbor_31550</name>
    <name evidence="6" type="ORF">C499_13125</name>
</gene>
<keyword evidence="3 6" id="KW-0808">Transferase</keyword>
<evidence type="ECO:0000313" key="6">
    <source>
        <dbReference type="EMBL" id="ELY25430.1"/>
    </source>
</evidence>
<keyword evidence="2" id="KW-0328">Glycosyltransferase</keyword>
<keyword evidence="5" id="KW-0614">Plasmid</keyword>
<dbReference type="Proteomes" id="UP000011585">
    <property type="component" value="Unassembled WGS sequence"/>
</dbReference>
<keyword evidence="7" id="KW-1185">Reference proteome</keyword>
<dbReference type="EMBL" id="CP001691">
    <property type="protein sequence ID" value="ADQ68690.1"/>
    <property type="molecule type" value="Genomic_DNA"/>
</dbReference>
<dbReference type="SUPFAM" id="SSF53448">
    <property type="entry name" value="Nucleotide-diphospho-sugar transferases"/>
    <property type="match status" value="1"/>
</dbReference>
<dbReference type="InterPro" id="IPR029044">
    <property type="entry name" value="Nucleotide-diphossugar_trans"/>
</dbReference>
<evidence type="ECO:0000256" key="2">
    <source>
        <dbReference type="ARBA" id="ARBA00022676"/>
    </source>
</evidence>
<reference evidence="5" key="2">
    <citation type="submission" date="2009-08" db="EMBL/GenBank/DDBJ databases">
        <title>The complete plasmid1 of Halogeometricum borinquense DSM 11551.</title>
        <authorList>
            <consortium name="US DOE Joint Genome Institute (JGI-PGF)"/>
            <person name="Lucas S."/>
            <person name="Copeland A."/>
            <person name="Lapidus A."/>
            <person name="Glavina del Rio T."/>
            <person name="Dalin E."/>
            <person name="Tice H."/>
            <person name="Bruce D."/>
            <person name="Goodwin L."/>
            <person name="Pitluck S."/>
            <person name="Kyrpides N."/>
            <person name="Mavromatis K."/>
            <person name="Mikhailova N."/>
            <person name="Anderson I."/>
            <person name="Brettin T."/>
            <person name="Detter J.C."/>
            <person name="Han C."/>
            <person name="Larimer F."/>
            <person name="Land M."/>
            <person name="Hauser L."/>
            <person name="Markowitz V."/>
            <person name="Cheng J.-F."/>
            <person name="Hugenholtz P."/>
            <person name="Woyke T."/>
            <person name="Wu D."/>
            <person name="Tindal B."/>
            <person name="Klenk H.-P."/>
            <person name="Eisen J.A."/>
        </authorList>
    </citation>
    <scope>NUCLEOTIDE SEQUENCE</scope>
    <source>
        <strain evidence="5">PR 3</strain>
        <plasmid evidence="5">pHBOR01</plasmid>
    </source>
</reference>
<reference evidence="7" key="1">
    <citation type="journal article" date="2009" name="Stand. Genomic Sci.">
        <title>Complete genome sequence of Halogeometricum borinquense type strain (PR3).</title>
        <authorList>
            <person name="Malfatti S."/>
            <person name="Tindall B.J."/>
            <person name="Schneider S."/>
            <person name="Fahnrich R."/>
            <person name="Lapidus A."/>
            <person name="Labuttii K."/>
            <person name="Copeland A."/>
            <person name="Glavina Del Rio T."/>
            <person name="Nolan M."/>
            <person name="Chen F."/>
            <person name="Lucas S."/>
            <person name="Tice H."/>
            <person name="Cheng J.F."/>
            <person name="Bruce D."/>
            <person name="Goodwin L."/>
            <person name="Pitluck S."/>
            <person name="Anderson I."/>
            <person name="Pati A."/>
            <person name="Ivanova N."/>
            <person name="Mavromatis K."/>
            <person name="Chen A."/>
            <person name="Palaniappan K."/>
            <person name="D'haeseleer P."/>
            <person name="Goker M."/>
            <person name="Bristow J."/>
            <person name="Eisen J.A."/>
            <person name="Markowitz V."/>
            <person name="Hugenholtz P."/>
            <person name="Kyrpides N.C."/>
            <person name="Klenk H.P."/>
            <person name="Chain P."/>
        </authorList>
    </citation>
    <scope>NUCLEOTIDE SEQUENCE [LARGE SCALE GENOMIC DNA]</scope>
    <source>
        <strain evidence="7">ATCC 700274 / DSM 11551 / JCM 10706 / KCTC 4070 / PR3</strain>
        <plasmid evidence="7">pHBOR01</plasmid>
    </source>
</reference>
<comment type="similarity">
    <text evidence="1">Belongs to the glycosyltransferase 2 family.</text>
</comment>